<dbReference type="InterPro" id="IPR015797">
    <property type="entry name" value="NUDIX_hydrolase-like_dom_sf"/>
</dbReference>
<dbReference type="InterPro" id="IPR045121">
    <property type="entry name" value="CoAse"/>
</dbReference>
<dbReference type="Pfam" id="PF00293">
    <property type="entry name" value="NUDIX"/>
    <property type="match status" value="1"/>
</dbReference>
<evidence type="ECO:0000313" key="8">
    <source>
        <dbReference type="EMBL" id="CQR25223.1"/>
    </source>
</evidence>
<keyword evidence="3" id="KW-0479">Metal-binding</keyword>
<evidence type="ECO:0000256" key="2">
    <source>
        <dbReference type="ARBA" id="ARBA00001946"/>
    </source>
</evidence>
<protein>
    <submittedName>
        <fullName evidence="8">NUDIX hydrolase</fullName>
    </submittedName>
</protein>
<dbReference type="RefSeq" id="WP_093650790.1">
    <property type="nucleotide sequence ID" value="NZ_CTEN01000003.1"/>
</dbReference>
<comment type="cofactor">
    <cofactor evidence="1">
        <name>Mn(2+)</name>
        <dbReference type="ChEBI" id="CHEBI:29035"/>
    </cofactor>
</comment>
<evidence type="ECO:0000256" key="6">
    <source>
        <dbReference type="ARBA" id="ARBA00023211"/>
    </source>
</evidence>
<dbReference type="Gene3D" id="3.90.79.10">
    <property type="entry name" value="Nucleoside Triphosphate Pyrophosphohydrolase"/>
    <property type="match status" value="1"/>
</dbReference>
<dbReference type="GO" id="GO:0046872">
    <property type="term" value="F:metal ion binding"/>
    <property type="evidence" value="ECO:0007669"/>
    <property type="project" value="UniProtKB-KW"/>
</dbReference>
<dbReference type="STRING" id="1608583.BN1356_01566"/>
<dbReference type="PANTHER" id="PTHR12992">
    <property type="entry name" value="NUDIX HYDROLASE"/>
    <property type="match status" value="1"/>
</dbReference>
<sequence>MKELFSHYIPKPLGQRKIYSVLIPLVKVDGNWHILYQIRSETIPQPGDVSFPGGRVEEGESLSQAAIRETCEELNLQKEDINLFGEIDYLVHQHRTIHCFIGQILVHDWQAIEPNKDEVARLFTIPLQKLMEQAPTYHSLAMTLDDQQDFPFDRIRKGRKYPFSEQARTIPFYDENGETIWGMTALFTHRFTEILKENGEIPDQ</sequence>
<dbReference type="PROSITE" id="PS00893">
    <property type="entry name" value="NUDIX_BOX"/>
    <property type="match status" value="1"/>
</dbReference>
<comment type="cofactor">
    <cofactor evidence="2">
        <name>Mg(2+)</name>
        <dbReference type="ChEBI" id="CHEBI:18420"/>
    </cofactor>
</comment>
<keyword evidence="6" id="KW-0464">Manganese</keyword>
<feature type="domain" description="Nudix hydrolase" evidence="7">
    <location>
        <begin position="16"/>
        <end position="148"/>
    </location>
</feature>
<evidence type="ECO:0000313" key="9">
    <source>
        <dbReference type="Proteomes" id="UP000198604"/>
    </source>
</evidence>
<dbReference type="InterPro" id="IPR020084">
    <property type="entry name" value="NUDIX_hydrolase_CS"/>
</dbReference>
<dbReference type="PANTHER" id="PTHR12992:SF11">
    <property type="entry name" value="MITOCHONDRIAL COENZYME A DIPHOSPHATASE NUDT8"/>
    <property type="match status" value="1"/>
</dbReference>
<dbReference type="AlphaFoldDB" id="A0A0E4CT06"/>
<dbReference type="SUPFAM" id="SSF55811">
    <property type="entry name" value="Nudix"/>
    <property type="match status" value="1"/>
</dbReference>
<organism evidence="8 9">
    <name type="scientific">Streptococcus varani</name>
    <dbReference type="NCBI Taxonomy" id="1608583"/>
    <lineage>
        <taxon>Bacteria</taxon>
        <taxon>Bacillati</taxon>
        <taxon>Bacillota</taxon>
        <taxon>Bacilli</taxon>
        <taxon>Lactobacillales</taxon>
        <taxon>Streptococcaceae</taxon>
        <taxon>Streptococcus</taxon>
    </lineage>
</organism>
<accession>A0A0E4CT06</accession>
<keyword evidence="4 8" id="KW-0378">Hydrolase</keyword>
<reference evidence="9" key="1">
    <citation type="submission" date="2015-03" db="EMBL/GenBank/DDBJ databases">
        <authorList>
            <person name="Urmite Genomes"/>
        </authorList>
    </citation>
    <scope>NUCLEOTIDE SEQUENCE [LARGE SCALE GENOMIC DNA]</scope>
    <source>
        <strain evidence="9">FF10</strain>
    </source>
</reference>
<dbReference type="CDD" id="cd03426">
    <property type="entry name" value="NUDIX_CoAse_Nudt7"/>
    <property type="match status" value="1"/>
</dbReference>
<evidence type="ECO:0000256" key="4">
    <source>
        <dbReference type="ARBA" id="ARBA00022801"/>
    </source>
</evidence>
<name>A0A0E4CT06_9STRE</name>
<dbReference type="InterPro" id="IPR000086">
    <property type="entry name" value="NUDIX_hydrolase_dom"/>
</dbReference>
<gene>
    <name evidence="8" type="ORF">BN1356_01566</name>
</gene>
<keyword evidence="9" id="KW-1185">Reference proteome</keyword>
<evidence type="ECO:0000256" key="1">
    <source>
        <dbReference type="ARBA" id="ARBA00001936"/>
    </source>
</evidence>
<evidence type="ECO:0000256" key="3">
    <source>
        <dbReference type="ARBA" id="ARBA00022723"/>
    </source>
</evidence>
<proteinExistence type="predicted"/>
<dbReference type="Proteomes" id="UP000198604">
    <property type="component" value="Unassembled WGS sequence"/>
</dbReference>
<dbReference type="EMBL" id="CTEN01000003">
    <property type="protein sequence ID" value="CQR25223.1"/>
    <property type="molecule type" value="Genomic_DNA"/>
</dbReference>
<dbReference type="PROSITE" id="PS51462">
    <property type="entry name" value="NUDIX"/>
    <property type="match status" value="1"/>
</dbReference>
<dbReference type="GO" id="GO:0010945">
    <property type="term" value="F:coenzyme A diphosphatase activity"/>
    <property type="evidence" value="ECO:0007669"/>
    <property type="project" value="InterPro"/>
</dbReference>
<dbReference type="OrthoDB" id="9802805at2"/>
<evidence type="ECO:0000259" key="7">
    <source>
        <dbReference type="PROSITE" id="PS51462"/>
    </source>
</evidence>
<evidence type="ECO:0000256" key="5">
    <source>
        <dbReference type="ARBA" id="ARBA00022842"/>
    </source>
</evidence>
<keyword evidence="5" id="KW-0460">Magnesium</keyword>